<keyword evidence="4" id="KW-0732">Signal</keyword>
<evidence type="ECO:0000256" key="4">
    <source>
        <dbReference type="SAM" id="SignalP"/>
    </source>
</evidence>
<dbReference type="InterPro" id="IPR050248">
    <property type="entry name" value="Polysacc_deacetylase_ArnD"/>
</dbReference>
<feature type="signal peptide" evidence="4">
    <location>
        <begin position="1"/>
        <end position="26"/>
    </location>
</feature>
<evidence type="ECO:0000313" key="7">
    <source>
        <dbReference type="Proteomes" id="UP000572051"/>
    </source>
</evidence>
<evidence type="ECO:0000259" key="5">
    <source>
        <dbReference type="PROSITE" id="PS51677"/>
    </source>
</evidence>
<name>A0A7Z0JD80_9ACTN</name>
<dbReference type="InterPro" id="IPR002509">
    <property type="entry name" value="NODB_dom"/>
</dbReference>
<dbReference type="Pfam" id="PF01522">
    <property type="entry name" value="Polysacc_deac_1"/>
    <property type="match status" value="1"/>
</dbReference>
<dbReference type="GO" id="GO:0016020">
    <property type="term" value="C:membrane"/>
    <property type="evidence" value="ECO:0007669"/>
    <property type="project" value="TreeGrafter"/>
</dbReference>
<dbReference type="CDD" id="cd10954">
    <property type="entry name" value="CE4_CtAXE_like"/>
    <property type="match status" value="1"/>
</dbReference>
<keyword evidence="7" id="KW-1185">Reference proteome</keyword>
<keyword evidence="1" id="KW-0479">Metal-binding</keyword>
<reference evidence="6 7" key="1">
    <citation type="submission" date="2020-07" db="EMBL/GenBank/DDBJ databases">
        <title>Sequencing the genomes of 1000 actinobacteria strains.</title>
        <authorList>
            <person name="Klenk H.-P."/>
        </authorList>
    </citation>
    <scope>NUCLEOTIDE SEQUENCE [LARGE SCALE GENOMIC DNA]</scope>
    <source>
        <strain evidence="6 7">DSM 44442</strain>
    </source>
</reference>
<sequence length="539" mass="57253">MVDTSLRRKITACAAMGLLLVPGCHAADHALPFAEAIGTPLDEVPGVVAGSGSVTAEHSVVDYQYPRLGGAHPLTTEIRTTMAERQTAFLENLPERGTPELSQDTTILAMSEEVVGARLTSVTRSGLRETHDASTLWYSAEGERVLPWTALFRDEAALERAHLLLADVLTEGYNLPAEQLPGLVGEVAARADEAAAAEPAEGGAARAPETPAATAEPGEPAASGEPQDPAEPVDPAEPLEGEPLDLGDPEQAWAAAEEWTGSPLEDVAFSTSGGLVARMDPDDVPGAGGDREVLLPVEAEDAEDLLSGLGYQARDAALAGTDDIPPLDEGLTAQGSELNCQRLKCVALTFDDGPGEHTEELLDMLQEYDATATFYVLGSLVEEFPQVLERTAAEGHEIGNHSWKHDDLTGLSEGGVAKDLERTNRAVEEVIGSEPLTLRPPYGALNGTVRRSADMPIILWDVDTLDWQSRNTAAISDHALAHSVPGSVVLFHDIHRTSVDAIPAVLEGLHRQGYHFVSVTELFHGDLEPGDVYTDAQPT</sequence>
<evidence type="ECO:0000256" key="1">
    <source>
        <dbReference type="ARBA" id="ARBA00022723"/>
    </source>
</evidence>
<proteinExistence type="predicted"/>
<feature type="compositionally biased region" description="Low complexity" evidence="3">
    <location>
        <begin position="194"/>
        <end position="226"/>
    </location>
</feature>
<dbReference type="Proteomes" id="UP000572051">
    <property type="component" value="Unassembled WGS sequence"/>
</dbReference>
<dbReference type="EMBL" id="JACCFS010000001">
    <property type="protein sequence ID" value="NYJ38041.1"/>
    <property type="molecule type" value="Genomic_DNA"/>
</dbReference>
<protein>
    <submittedName>
        <fullName evidence="6">Peptidoglycan/xylan/chitin deacetylase (PgdA/CDA1 family)</fullName>
    </submittedName>
</protein>
<evidence type="ECO:0000256" key="2">
    <source>
        <dbReference type="ARBA" id="ARBA00022801"/>
    </source>
</evidence>
<feature type="compositionally biased region" description="Acidic residues" evidence="3">
    <location>
        <begin position="237"/>
        <end position="247"/>
    </location>
</feature>
<dbReference type="PROSITE" id="PS51677">
    <property type="entry name" value="NODB"/>
    <property type="match status" value="1"/>
</dbReference>
<dbReference type="SUPFAM" id="SSF88713">
    <property type="entry name" value="Glycoside hydrolase/deacetylase"/>
    <property type="match status" value="1"/>
</dbReference>
<evidence type="ECO:0000256" key="3">
    <source>
        <dbReference type="SAM" id="MobiDB-lite"/>
    </source>
</evidence>
<dbReference type="InterPro" id="IPR011330">
    <property type="entry name" value="Glyco_hydro/deAcase_b/a-brl"/>
</dbReference>
<comment type="caution">
    <text evidence="6">The sequence shown here is derived from an EMBL/GenBank/DDBJ whole genome shotgun (WGS) entry which is preliminary data.</text>
</comment>
<dbReference type="GO" id="GO:0016810">
    <property type="term" value="F:hydrolase activity, acting on carbon-nitrogen (but not peptide) bonds"/>
    <property type="evidence" value="ECO:0007669"/>
    <property type="project" value="InterPro"/>
</dbReference>
<dbReference type="PANTHER" id="PTHR10587">
    <property type="entry name" value="GLYCOSYL TRANSFERASE-RELATED"/>
    <property type="match status" value="1"/>
</dbReference>
<dbReference type="AlphaFoldDB" id="A0A7Z0JD80"/>
<keyword evidence="2" id="KW-0378">Hydrolase</keyword>
<evidence type="ECO:0000313" key="6">
    <source>
        <dbReference type="EMBL" id="NYJ38041.1"/>
    </source>
</evidence>
<dbReference type="GO" id="GO:0005975">
    <property type="term" value="P:carbohydrate metabolic process"/>
    <property type="evidence" value="ECO:0007669"/>
    <property type="project" value="InterPro"/>
</dbReference>
<gene>
    <name evidence="6" type="ORF">HNR10_005922</name>
</gene>
<dbReference type="PANTHER" id="PTHR10587:SF133">
    <property type="entry name" value="CHITIN DEACETYLASE 1-RELATED"/>
    <property type="match status" value="1"/>
</dbReference>
<organism evidence="6 7">
    <name type="scientific">Nocardiopsis aegyptia</name>
    <dbReference type="NCBI Taxonomy" id="220378"/>
    <lineage>
        <taxon>Bacteria</taxon>
        <taxon>Bacillati</taxon>
        <taxon>Actinomycetota</taxon>
        <taxon>Actinomycetes</taxon>
        <taxon>Streptosporangiales</taxon>
        <taxon>Nocardiopsidaceae</taxon>
        <taxon>Nocardiopsis</taxon>
    </lineage>
</organism>
<feature type="chain" id="PRO_5030788965" evidence="4">
    <location>
        <begin position="27"/>
        <end position="539"/>
    </location>
</feature>
<feature type="domain" description="NodB homology" evidence="5">
    <location>
        <begin position="344"/>
        <end position="517"/>
    </location>
</feature>
<dbReference type="Gene3D" id="3.20.20.370">
    <property type="entry name" value="Glycoside hydrolase/deacetylase"/>
    <property type="match status" value="1"/>
</dbReference>
<accession>A0A7Z0JD80</accession>
<feature type="region of interest" description="Disordered" evidence="3">
    <location>
        <begin position="194"/>
        <end position="247"/>
    </location>
</feature>
<dbReference type="GO" id="GO:0046872">
    <property type="term" value="F:metal ion binding"/>
    <property type="evidence" value="ECO:0007669"/>
    <property type="project" value="UniProtKB-KW"/>
</dbReference>